<dbReference type="CDD" id="cd01991">
    <property type="entry name" value="Asn_synthase_B_C"/>
    <property type="match status" value="1"/>
</dbReference>
<dbReference type="InterPro" id="IPR014729">
    <property type="entry name" value="Rossmann-like_a/b/a_fold"/>
</dbReference>
<dbReference type="CDD" id="cd00712">
    <property type="entry name" value="AsnB"/>
    <property type="match status" value="1"/>
</dbReference>
<name>A0A5C1E8U6_9RHOO</name>
<feature type="binding site" evidence="8">
    <location>
        <position position="123"/>
    </location>
    <ligand>
        <name>L-glutamine</name>
        <dbReference type="ChEBI" id="CHEBI:58359"/>
    </ligand>
</feature>
<keyword evidence="12" id="KW-0808">Transferase</keyword>
<dbReference type="PANTHER" id="PTHR43284">
    <property type="entry name" value="ASPARAGINE SYNTHETASE (GLUTAMINE-HYDROLYZING)"/>
    <property type="match status" value="1"/>
</dbReference>
<feature type="region of interest" description="Disordered" evidence="10">
    <location>
        <begin position="671"/>
        <end position="694"/>
    </location>
</feature>
<dbReference type="EC" id="6.3.5.4" evidence="3"/>
<evidence type="ECO:0000256" key="5">
    <source>
        <dbReference type="ARBA" id="ARBA00022840"/>
    </source>
</evidence>
<evidence type="ECO:0000259" key="11">
    <source>
        <dbReference type="PROSITE" id="PS51278"/>
    </source>
</evidence>
<comment type="pathway">
    <text evidence="1">Amino-acid biosynthesis; L-asparagine biosynthesis; L-asparagine from L-aspartate (L-Gln route): step 1/1.</text>
</comment>
<keyword evidence="5 8" id="KW-0067">ATP-binding</keyword>
<dbReference type="InterPro" id="IPR001962">
    <property type="entry name" value="Asn_synthase"/>
</dbReference>
<evidence type="ECO:0000256" key="6">
    <source>
        <dbReference type="ARBA" id="ARBA00022962"/>
    </source>
</evidence>
<evidence type="ECO:0000256" key="1">
    <source>
        <dbReference type="ARBA" id="ARBA00005187"/>
    </source>
</evidence>
<evidence type="ECO:0000256" key="10">
    <source>
        <dbReference type="SAM" id="MobiDB-lite"/>
    </source>
</evidence>
<dbReference type="GO" id="GO:0005829">
    <property type="term" value="C:cytosol"/>
    <property type="evidence" value="ECO:0007669"/>
    <property type="project" value="TreeGrafter"/>
</dbReference>
<dbReference type="SUPFAM" id="SSF56235">
    <property type="entry name" value="N-terminal nucleophile aminohydrolases (Ntn hydrolases)"/>
    <property type="match status" value="1"/>
</dbReference>
<evidence type="ECO:0000256" key="8">
    <source>
        <dbReference type="PIRSR" id="PIRSR001589-2"/>
    </source>
</evidence>
<dbReference type="PROSITE" id="PS51278">
    <property type="entry name" value="GATASE_TYPE_2"/>
    <property type="match status" value="1"/>
</dbReference>
<evidence type="ECO:0000256" key="9">
    <source>
        <dbReference type="PIRSR" id="PIRSR001589-3"/>
    </source>
</evidence>
<dbReference type="NCBIfam" id="TIGR01536">
    <property type="entry name" value="asn_synth_AEB"/>
    <property type="match status" value="1"/>
</dbReference>
<dbReference type="Pfam" id="PF00733">
    <property type="entry name" value="Asn_synthase"/>
    <property type="match status" value="1"/>
</dbReference>
<dbReference type="PIRSF" id="PIRSF001589">
    <property type="entry name" value="Asn_synthetase_glu-h"/>
    <property type="match status" value="1"/>
</dbReference>
<feature type="domain" description="Glutamine amidotransferase type-2" evidence="11">
    <location>
        <begin position="2"/>
        <end position="238"/>
    </location>
</feature>
<dbReference type="InterPro" id="IPR006426">
    <property type="entry name" value="Asn_synth_AEB"/>
</dbReference>
<sequence length="694" mass="75794">MCGLCGFVLPADTSALMAQEGAGHVRGRHDPLRVLARMAAAIAHRGPDDEGFWFDQRSRHGRDILVGLAHRRLAIVDLTPGGHQPMLSADGRYVLVFNGEIYNHAELREELVRDGVRFRSSSDTEVLVEAIAAWGTLAACRKAVGMFAFAVWDRRDGTLTLARDRLGKKPLYVYAAPGGGLAFASELKSLWALPGFAPAIDRQALGEFFRFGYVAEHAAIFAGVSKVLPGTVMTLGPELSQAARSIAYWRLVDAVLAGKEAPIGDPEEARQGLLERLRLATRSRMLADVPLGAFLSGGIDSGLVVSLMQEHSPRPVRTFSIAFADQLYDEAPVARAVARHLGTEHSELRVTEAEAQDVVPQLPQIFDEPFADASQIPTYLLARLTRSQVTVALTGDGGDEPFGGYARYRSQYGLAGALHHLPHALRAPLARGLGDVPGQVWDSLSRALPARRRPRFLASKVAKLSRSLALDDPGRRAQAFLSFWEPETLVPGWLPDASRDGDFYVCPGVLAGDAAEAMQFWEILHYLPGDLLAKVDRATMAVALEARSPLLDHRVVEYAWRLPSSMKASRGATKRILRELLFGFVPREIVDLPKQGFSAPIGAWLAGDLRGWAEAVLAAGRRRTADLLDWRAIDGAWQAHLAGRAGQAEKMWSVLMFCAWQERWLGPQTMGADPAPGRIASMDGPRQEAMLENQ</sequence>
<dbReference type="EMBL" id="CP022579">
    <property type="protein sequence ID" value="QEL65382.1"/>
    <property type="molecule type" value="Genomic_DNA"/>
</dbReference>
<dbReference type="GO" id="GO:0016740">
    <property type="term" value="F:transferase activity"/>
    <property type="evidence" value="ECO:0007669"/>
    <property type="project" value="UniProtKB-KW"/>
</dbReference>
<organism evidence="12 13">
    <name type="scientific">Oryzomicrobium terrae</name>
    <dbReference type="NCBI Taxonomy" id="1735038"/>
    <lineage>
        <taxon>Bacteria</taxon>
        <taxon>Pseudomonadati</taxon>
        <taxon>Pseudomonadota</taxon>
        <taxon>Betaproteobacteria</taxon>
        <taxon>Rhodocyclales</taxon>
        <taxon>Rhodocyclaceae</taxon>
        <taxon>Oryzomicrobium</taxon>
    </lineage>
</organism>
<evidence type="ECO:0000313" key="13">
    <source>
        <dbReference type="Proteomes" id="UP000323671"/>
    </source>
</evidence>
<dbReference type="InterPro" id="IPR029055">
    <property type="entry name" value="Ntn_hydrolases_N"/>
</dbReference>
<accession>A0A5C1E8U6</accession>
<dbReference type="Proteomes" id="UP000323671">
    <property type="component" value="Chromosome"/>
</dbReference>
<comment type="catalytic activity">
    <reaction evidence="7">
        <text>L-aspartate + L-glutamine + ATP + H2O = L-asparagine + L-glutamate + AMP + diphosphate + H(+)</text>
        <dbReference type="Rhea" id="RHEA:12228"/>
        <dbReference type="ChEBI" id="CHEBI:15377"/>
        <dbReference type="ChEBI" id="CHEBI:15378"/>
        <dbReference type="ChEBI" id="CHEBI:29985"/>
        <dbReference type="ChEBI" id="CHEBI:29991"/>
        <dbReference type="ChEBI" id="CHEBI:30616"/>
        <dbReference type="ChEBI" id="CHEBI:33019"/>
        <dbReference type="ChEBI" id="CHEBI:58048"/>
        <dbReference type="ChEBI" id="CHEBI:58359"/>
        <dbReference type="ChEBI" id="CHEBI:456215"/>
        <dbReference type="EC" id="6.3.5.4"/>
    </reaction>
</comment>
<dbReference type="Gene3D" id="3.60.20.10">
    <property type="entry name" value="Glutamine Phosphoribosylpyrophosphate, subunit 1, domain 1"/>
    <property type="match status" value="1"/>
</dbReference>
<evidence type="ECO:0000313" key="12">
    <source>
        <dbReference type="EMBL" id="QEL65382.1"/>
    </source>
</evidence>
<evidence type="ECO:0000256" key="7">
    <source>
        <dbReference type="ARBA" id="ARBA00048741"/>
    </source>
</evidence>
<keyword evidence="13" id="KW-1185">Reference proteome</keyword>
<reference evidence="12 13" key="1">
    <citation type="submission" date="2017-07" db="EMBL/GenBank/DDBJ databases">
        <title>Complete genome sequence of Oryzomicrobium terrae TPP412.</title>
        <authorList>
            <person name="Chiu L.-W."/>
            <person name="Lo K.-J."/>
            <person name="Tsai Y.-M."/>
            <person name="Lin S.-S."/>
            <person name="Kuo C.-H."/>
            <person name="Liu C.-T."/>
        </authorList>
    </citation>
    <scope>NUCLEOTIDE SEQUENCE [LARGE SCALE GENOMIC DNA]</scope>
    <source>
        <strain evidence="12 13">TPP412</strain>
    </source>
</reference>
<evidence type="ECO:0000256" key="4">
    <source>
        <dbReference type="ARBA" id="ARBA00022741"/>
    </source>
</evidence>
<dbReference type="Gene3D" id="3.40.50.620">
    <property type="entry name" value="HUPs"/>
    <property type="match status" value="2"/>
</dbReference>
<protein>
    <recommendedName>
        <fullName evidence="3">asparagine synthase (glutamine-hydrolyzing)</fullName>
        <ecNumber evidence="3">6.3.5.4</ecNumber>
    </recommendedName>
</protein>
<keyword evidence="6" id="KW-0315">Glutamine amidotransferase</keyword>
<dbReference type="PANTHER" id="PTHR43284:SF1">
    <property type="entry name" value="ASPARAGINE SYNTHETASE"/>
    <property type="match status" value="1"/>
</dbReference>
<dbReference type="Pfam" id="PF13522">
    <property type="entry name" value="GATase_6"/>
    <property type="match status" value="1"/>
</dbReference>
<dbReference type="AlphaFoldDB" id="A0A5C1E8U6"/>
<evidence type="ECO:0000256" key="3">
    <source>
        <dbReference type="ARBA" id="ARBA00012737"/>
    </source>
</evidence>
<dbReference type="InterPro" id="IPR033738">
    <property type="entry name" value="AsnB_N"/>
</dbReference>
<feature type="site" description="Important for beta-aspartyl-AMP intermediate formation" evidence="9">
    <location>
        <position position="396"/>
    </location>
</feature>
<dbReference type="GO" id="GO:0005524">
    <property type="term" value="F:ATP binding"/>
    <property type="evidence" value="ECO:0007669"/>
    <property type="project" value="UniProtKB-KW"/>
</dbReference>
<dbReference type="GO" id="GO:0004066">
    <property type="term" value="F:asparagine synthase (glutamine-hydrolyzing) activity"/>
    <property type="evidence" value="ECO:0007669"/>
    <property type="project" value="UniProtKB-EC"/>
</dbReference>
<gene>
    <name evidence="12" type="primary">asnB</name>
    <name evidence="12" type="ORF">OTERR_19060</name>
</gene>
<dbReference type="KEGG" id="otr:OTERR_19060"/>
<dbReference type="SUPFAM" id="SSF52402">
    <property type="entry name" value="Adenine nucleotide alpha hydrolases-like"/>
    <property type="match status" value="1"/>
</dbReference>
<keyword evidence="4 8" id="KW-0547">Nucleotide-binding</keyword>
<dbReference type="GO" id="GO:0006529">
    <property type="term" value="P:asparagine biosynthetic process"/>
    <property type="evidence" value="ECO:0007669"/>
    <property type="project" value="InterPro"/>
</dbReference>
<proteinExistence type="inferred from homology"/>
<evidence type="ECO:0000256" key="2">
    <source>
        <dbReference type="ARBA" id="ARBA00005752"/>
    </source>
</evidence>
<feature type="binding site" evidence="8">
    <location>
        <position position="321"/>
    </location>
    <ligand>
        <name>ATP</name>
        <dbReference type="ChEBI" id="CHEBI:30616"/>
    </ligand>
</feature>
<dbReference type="RefSeq" id="WP_149425628.1">
    <property type="nucleotide sequence ID" value="NZ_CP022579.1"/>
</dbReference>
<comment type="similarity">
    <text evidence="2">Belongs to the asparagine synthetase family.</text>
</comment>
<dbReference type="InterPro" id="IPR051786">
    <property type="entry name" value="ASN_synthetase/amidase"/>
</dbReference>
<dbReference type="InterPro" id="IPR017932">
    <property type="entry name" value="GATase_2_dom"/>
</dbReference>